<dbReference type="SUPFAM" id="SSF51905">
    <property type="entry name" value="FAD/NAD(P)-binding domain"/>
    <property type="match status" value="1"/>
</dbReference>
<feature type="domain" description="Glucose-methanol-choline oxidoreductase N-terminal" evidence="8">
    <location>
        <begin position="315"/>
        <end position="329"/>
    </location>
</feature>
<keyword evidence="9" id="KW-0456">Lyase</keyword>
<evidence type="ECO:0000259" key="8">
    <source>
        <dbReference type="PROSITE" id="PS00624"/>
    </source>
</evidence>
<dbReference type="PIRSF" id="PIRSF000137">
    <property type="entry name" value="Alcohol_oxidase"/>
    <property type="match status" value="1"/>
</dbReference>
<evidence type="ECO:0000256" key="6">
    <source>
        <dbReference type="RuleBase" id="RU003968"/>
    </source>
</evidence>
<comment type="cofactor">
    <cofactor evidence="1 5">
        <name>FAD</name>
        <dbReference type="ChEBI" id="CHEBI:57692"/>
    </cofactor>
</comment>
<dbReference type="EMBL" id="GFDF01001756">
    <property type="protein sequence ID" value="JAV12328.1"/>
    <property type="molecule type" value="Transcribed_RNA"/>
</dbReference>
<evidence type="ECO:0000313" key="9">
    <source>
        <dbReference type="EMBL" id="JAV12328.1"/>
    </source>
</evidence>
<proteinExistence type="inferred from homology"/>
<evidence type="ECO:0000256" key="4">
    <source>
        <dbReference type="ARBA" id="ARBA00022827"/>
    </source>
</evidence>
<dbReference type="Pfam" id="PF05199">
    <property type="entry name" value="GMC_oxred_C"/>
    <property type="match status" value="1"/>
</dbReference>
<dbReference type="GO" id="GO:0016829">
    <property type="term" value="F:lyase activity"/>
    <property type="evidence" value="ECO:0007669"/>
    <property type="project" value="UniProtKB-KW"/>
</dbReference>
<protein>
    <submittedName>
        <fullName evidence="9">Putative glucose dehydrogenase/choline dehydrogenase/mandelonitrile lyase gmc oxidoreductase family</fullName>
    </submittedName>
</protein>
<name>A0A1L8E0S3_9DIPT</name>
<dbReference type="GO" id="GO:0050660">
    <property type="term" value="F:flavin adenine dinucleotide binding"/>
    <property type="evidence" value="ECO:0007669"/>
    <property type="project" value="InterPro"/>
</dbReference>
<dbReference type="InterPro" id="IPR012132">
    <property type="entry name" value="GMC_OxRdtase"/>
</dbReference>
<dbReference type="SUPFAM" id="SSF54373">
    <property type="entry name" value="FAD-linked reductases, C-terminal domain"/>
    <property type="match status" value="1"/>
</dbReference>
<dbReference type="InterPro" id="IPR000172">
    <property type="entry name" value="GMC_OxRdtase_N"/>
</dbReference>
<dbReference type="Pfam" id="PF00732">
    <property type="entry name" value="GMC_oxred_N"/>
    <property type="match status" value="1"/>
</dbReference>
<feature type="binding site" evidence="5">
    <location>
        <position position="141"/>
    </location>
    <ligand>
        <name>FAD</name>
        <dbReference type="ChEBI" id="CHEBI:57692"/>
    </ligand>
</feature>
<dbReference type="Gene3D" id="3.50.50.60">
    <property type="entry name" value="FAD/NAD(P)-binding domain"/>
    <property type="match status" value="1"/>
</dbReference>
<dbReference type="InterPro" id="IPR036188">
    <property type="entry name" value="FAD/NAD-bd_sf"/>
</dbReference>
<evidence type="ECO:0000256" key="1">
    <source>
        <dbReference type="ARBA" id="ARBA00001974"/>
    </source>
</evidence>
<organism evidence="9">
    <name type="scientific">Nyssomyia neivai</name>
    <dbReference type="NCBI Taxonomy" id="330878"/>
    <lineage>
        <taxon>Eukaryota</taxon>
        <taxon>Metazoa</taxon>
        <taxon>Ecdysozoa</taxon>
        <taxon>Arthropoda</taxon>
        <taxon>Hexapoda</taxon>
        <taxon>Insecta</taxon>
        <taxon>Pterygota</taxon>
        <taxon>Neoptera</taxon>
        <taxon>Endopterygota</taxon>
        <taxon>Diptera</taxon>
        <taxon>Nematocera</taxon>
        <taxon>Psychodoidea</taxon>
        <taxon>Psychodidae</taxon>
        <taxon>Nyssomyia</taxon>
    </lineage>
</organism>
<keyword evidence="4 5" id="KW-0274">FAD</keyword>
<dbReference type="PROSITE" id="PS00623">
    <property type="entry name" value="GMC_OXRED_1"/>
    <property type="match status" value="1"/>
</dbReference>
<dbReference type="PANTHER" id="PTHR11552">
    <property type="entry name" value="GLUCOSE-METHANOL-CHOLINE GMC OXIDOREDUCTASE"/>
    <property type="match status" value="1"/>
</dbReference>
<dbReference type="Gene3D" id="3.30.560.10">
    <property type="entry name" value="Glucose Oxidase, domain 3"/>
    <property type="match status" value="1"/>
</dbReference>
<dbReference type="PROSITE" id="PS00624">
    <property type="entry name" value="GMC_OXRED_2"/>
    <property type="match status" value="1"/>
</dbReference>
<sequence length="632" mass="70832">MEIHPVVCDSAMTGGLGLLTRVLLHQLFITQCNLNPTSMENRDIGKNISENGFQQNYDFIVVGAGSAGSVLASRLSENPNWNILLLEAGGQPPMETEIPGMAIDLWRGVNDWKYYAEKSDTVGIAYPKGIYWPRGKLLGGTSNINMMAYLRGNRNDYDTWEQLGNKGWKYKDVLKYFKKSQDNTNKDLFEISGSDYHALGGPLKTSTFFSSSDTMKNVIIKGAQEIGYKKNEDFNGAKQMGWGSTIGTIENGQRWSAAKAFLRPAENRTNLHVIQKARVTKVFLNDEGNAYQVEFEYKYKKFNVQATKEIILSAGAVNTPQILMNSGIGPADHLNSLEIDVKKDLPVGHNLQDHVLIPYFLKFHTSEKIDSNAAKKEMADNIFLYFHEKIGPYSSIGISDFMGFINTQNDTSTIPDVQILNYHFLRGLPTFKQHLTQLGFDSEIKKSLLSEYKTGDILIHGIVLMKQKAPGKIELRSNNPLEHPKIMPNYLGDQSEVETAIRAIRILQKMSKTSSYRQHEAQEVRVNLPECDKLKKNSDEYWGCYIRHMASTGFHPVGTAKMGPDTDPEAVVDAELRVKGIKGLRVADASIMPIIPCGGTNAPTIMIGEKASDMIASYWKKIDKEMEKKDEM</sequence>
<feature type="binding site" evidence="5">
    <location>
        <position position="279"/>
    </location>
    <ligand>
        <name>FAD</name>
        <dbReference type="ChEBI" id="CHEBI:57692"/>
    </ligand>
</feature>
<evidence type="ECO:0000259" key="7">
    <source>
        <dbReference type="PROSITE" id="PS00623"/>
    </source>
</evidence>
<evidence type="ECO:0000256" key="2">
    <source>
        <dbReference type="ARBA" id="ARBA00010790"/>
    </source>
</evidence>
<accession>A0A1L8E0S3</accession>
<evidence type="ECO:0000256" key="3">
    <source>
        <dbReference type="ARBA" id="ARBA00022630"/>
    </source>
</evidence>
<dbReference type="InterPro" id="IPR007867">
    <property type="entry name" value="GMC_OxRtase_C"/>
</dbReference>
<evidence type="ECO:0000256" key="5">
    <source>
        <dbReference type="PIRSR" id="PIRSR000137-2"/>
    </source>
</evidence>
<dbReference type="PANTHER" id="PTHR11552:SF147">
    <property type="entry name" value="CHOLINE DEHYDROGENASE, MITOCHONDRIAL"/>
    <property type="match status" value="1"/>
</dbReference>
<reference evidence="9" key="1">
    <citation type="submission" date="2016-12" db="EMBL/GenBank/DDBJ databases">
        <title>An insight into the sialome and mialome of the sand fly, Nyssomyia neivai.</title>
        <authorList>
            <person name="Sebastian V."/>
            <person name="Goulart T.M."/>
            <person name="Oliveira W."/>
            <person name="Calvo E."/>
            <person name="Oliveira L.F."/>
            <person name="Pinto M.C."/>
            <person name="Rosselino A.M."/>
            <person name="Ribeiro J.M."/>
        </authorList>
    </citation>
    <scope>NUCLEOTIDE SEQUENCE</scope>
</reference>
<dbReference type="GO" id="GO:0016614">
    <property type="term" value="F:oxidoreductase activity, acting on CH-OH group of donors"/>
    <property type="evidence" value="ECO:0007669"/>
    <property type="project" value="InterPro"/>
</dbReference>
<keyword evidence="3 6" id="KW-0285">Flavoprotein</keyword>
<dbReference type="AlphaFoldDB" id="A0A1L8E0S3"/>
<feature type="domain" description="Glucose-methanol-choline oxidoreductase N-terminal" evidence="7">
    <location>
        <begin position="135"/>
        <end position="158"/>
    </location>
</feature>
<comment type="similarity">
    <text evidence="2 6">Belongs to the GMC oxidoreductase family.</text>
</comment>